<dbReference type="Gene3D" id="1.20.5.420">
    <property type="entry name" value="Immunoglobulin FC, subunit C"/>
    <property type="match status" value="1"/>
</dbReference>
<accession>Q81NR4</accession>
<accession>Q6KR16</accession>
<dbReference type="Proteomes" id="UP000000594">
    <property type="component" value="Chromosome"/>
</dbReference>
<dbReference type="PATRIC" id="fig|1392.236.peg.3214"/>
<protein>
    <recommendedName>
        <fullName evidence="1">Rubrerythrin diiron-binding domain-containing protein</fullName>
    </recommendedName>
</protein>
<evidence type="ECO:0000313" key="2">
    <source>
        <dbReference type="EMBL" id="AAT32228.2"/>
    </source>
</evidence>
<dbReference type="OMA" id="SAISCYA"/>
<name>A0A0F7RCE8_BACAN</name>
<sequence>MMYSSNYYDWYRQNDKLIRDIEKAINGEFSAINCYAKLANMAPNTVERNQILEIRNDEIKHFHQFVQIYTNLTGQQPKPQITEECSNTYLQGLEFAIQDEQKTVDFYLEIADETSDTHLKELLRRIAADEQNHAVWFLYYFVKMK</sequence>
<dbReference type="KEGG" id="bar:GBAA_3113"/>
<accession>E9QY32</accession>
<dbReference type="GO" id="GO:0046872">
    <property type="term" value="F:metal ion binding"/>
    <property type="evidence" value="ECO:0007669"/>
    <property type="project" value="InterPro"/>
</dbReference>
<feature type="domain" description="Rubrerythrin diiron-binding" evidence="1">
    <location>
        <begin position="22"/>
        <end position="136"/>
    </location>
</feature>
<accession>E9QY31</accession>
<evidence type="ECO:0000259" key="1">
    <source>
        <dbReference type="Pfam" id="PF02915"/>
    </source>
</evidence>
<keyword evidence="3" id="KW-1185">Reference proteome</keyword>
<proteinExistence type="predicted"/>
<dbReference type="InterPro" id="IPR009078">
    <property type="entry name" value="Ferritin-like_SF"/>
</dbReference>
<accession>A0A0F7RCE8</accession>
<dbReference type="InterPro" id="IPR003251">
    <property type="entry name" value="Rr_diiron-bd_dom"/>
</dbReference>
<accession>Q6HWY4</accession>
<dbReference type="Gene3D" id="6.10.140.1960">
    <property type="match status" value="1"/>
</dbReference>
<dbReference type="GO" id="GO:0016491">
    <property type="term" value="F:oxidoreductase activity"/>
    <property type="evidence" value="ECO:0007669"/>
    <property type="project" value="InterPro"/>
</dbReference>
<reference evidence="2 3" key="1">
    <citation type="journal article" date="2009" name="J. Bacteriol.">
        <title>The complete genome sequence of Bacillus anthracis Ames 'Ancestor'.</title>
        <authorList>
            <person name="Ravel J."/>
            <person name="Jiang L."/>
            <person name="Stanley S.T."/>
            <person name="Wilson M.R."/>
            <person name="Decker R.S."/>
            <person name="Read T.D."/>
            <person name="Worsham P."/>
            <person name="Keim P.S."/>
            <person name="Salzberg S.L."/>
            <person name="Fraser-Liggett C.M."/>
            <person name="Rasko D.A."/>
        </authorList>
    </citation>
    <scope>NUCLEOTIDE SEQUENCE [LARGE SCALE GENOMIC DNA]</scope>
    <source>
        <strain evidence="3">Ames ancestor</strain>
    </source>
</reference>
<dbReference type="CDD" id="cd00657">
    <property type="entry name" value="Ferritin_like"/>
    <property type="match status" value="1"/>
</dbReference>
<dbReference type="EMBL" id="AE017334">
    <property type="protein sequence ID" value="AAT32228.2"/>
    <property type="molecule type" value="Genomic_DNA"/>
</dbReference>
<evidence type="ECO:0000313" key="3">
    <source>
        <dbReference type="Proteomes" id="UP000000594"/>
    </source>
</evidence>
<organism evidence="2 3">
    <name type="scientific">Bacillus anthracis</name>
    <name type="common">anthrax bacterium</name>
    <dbReference type="NCBI Taxonomy" id="1392"/>
    <lineage>
        <taxon>Bacteria</taxon>
        <taxon>Bacillati</taxon>
        <taxon>Bacillota</taxon>
        <taxon>Bacilli</taxon>
        <taxon>Bacillales</taxon>
        <taxon>Bacillaceae</taxon>
        <taxon>Bacillus</taxon>
        <taxon>Bacillus cereus group</taxon>
    </lineage>
</organism>
<gene>
    <name evidence="2" type="ordered locus">GBAA_3113</name>
</gene>
<dbReference type="AlphaFoldDB" id="A0A0F7RCE8"/>
<dbReference type="SUPFAM" id="SSF47240">
    <property type="entry name" value="Ferritin-like"/>
    <property type="match status" value="1"/>
</dbReference>
<dbReference type="Pfam" id="PF02915">
    <property type="entry name" value="Rubrerythrin"/>
    <property type="match status" value="1"/>
</dbReference>